<feature type="active site" evidence="11 13">
    <location>
        <position position="670"/>
    </location>
</feature>
<dbReference type="NCBIfam" id="TIGR00763">
    <property type="entry name" value="lon"/>
    <property type="match status" value="1"/>
</dbReference>
<dbReference type="PROSITE" id="PS01046">
    <property type="entry name" value="LON_SER"/>
    <property type="match status" value="1"/>
</dbReference>
<dbReference type="GO" id="GO:0051131">
    <property type="term" value="P:chaperone-mediated protein complex assembly"/>
    <property type="evidence" value="ECO:0007669"/>
    <property type="project" value="UniProtKB-UniRule"/>
</dbReference>
<dbReference type="GO" id="GO:0016887">
    <property type="term" value="F:ATP hydrolysis activity"/>
    <property type="evidence" value="ECO:0007669"/>
    <property type="project" value="UniProtKB-UniRule"/>
</dbReference>
<keyword evidence="22" id="KW-1267">Proteomics identification</keyword>
<keyword evidence="3 11" id="KW-0547">Nucleotide-binding</keyword>
<dbReference type="PIRSF" id="PIRSF001174">
    <property type="entry name" value="Lon_proteas"/>
    <property type="match status" value="1"/>
</dbReference>
<dbReference type="Gene3D" id="3.40.50.300">
    <property type="entry name" value="P-loop containing nucleotide triphosphate hydrolases"/>
    <property type="match status" value="1"/>
</dbReference>
<reference evidence="20" key="3">
    <citation type="submission" date="2021-05" db="UniProtKB">
        <authorList>
            <consortium name="EnsemblPlants"/>
        </authorList>
    </citation>
    <scope>IDENTIFICATION</scope>
    <source>
        <strain evidence="20">cv. B73</strain>
    </source>
</reference>
<keyword evidence="7 11" id="KW-0238">DNA-binding</keyword>
<dbReference type="FunFam" id="3.40.50.300:FF:000021">
    <property type="entry name" value="Lon protease homolog"/>
    <property type="match status" value="1"/>
</dbReference>
<dbReference type="InterPro" id="IPR014721">
    <property type="entry name" value="Ribsml_uS5_D2-typ_fold_subgr"/>
</dbReference>
<evidence type="ECO:0000313" key="21">
    <source>
        <dbReference type="Proteomes" id="UP000007305"/>
    </source>
</evidence>
<dbReference type="GO" id="GO:0004176">
    <property type="term" value="F:ATP-dependent peptidase activity"/>
    <property type="evidence" value="ECO:0007669"/>
    <property type="project" value="UniProtKB-UniRule"/>
</dbReference>
<reference evidence="21" key="1">
    <citation type="submission" date="2015-12" db="EMBL/GenBank/DDBJ databases">
        <title>Update maize B73 reference genome by single molecule sequencing technologies.</title>
        <authorList>
            <consortium name="Maize Genome Sequencing Project"/>
            <person name="Ware D."/>
        </authorList>
    </citation>
    <scope>NUCLEOTIDE SEQUENCE [LARGE SCALE GENOMIC DNA]</scope>
    <source>
        <strain evidence="21">cv. B73</strain>
    </source>
</reference>
<keyword evidence="4 11" id="KW-0378">Hydrolase</keyword>
<comment type="subunit">
    <text evidence="11">Homohexamer or homoheptamer. Organized in a ring with a central cavity.</text>
</comment>
<dbReference type="InterPro" id="IPR008268">
    <property type="entry name" value="Peptidase_S16_AS"/>
</dbReference>
<comment type="subcellular location">
    <subcellularLocation>
        <location evidence="1 11">Mitochondrion matrix</location>
    </subcellularLocation>
</comment>
<dbReference type="GO" id="GO:0004252">
    <property type="term" value="F:serine-type endopeptidase activity"/>
    <property type="evidence" value="ECO:0007669"/>
    <property type="project" value="UniProtKB-UniRule"/>
</dbReference>
<dbReference type="Pfam" id="PF05362">
    <property type="entry name" value="Lon_C"/>
    <property type="match status" value="1"/>
</dbReference>
<dbReference type="OrthoDB" id="2411602at2759"/>
<dbReference type="GO" id="GO:0006515">
    <property type="term" value="P:protein quality control for misfolded or incompletely synthesized proteins"/>
    <property type="evidence" value="ECO:0007669"/>
    <property type="project" value="UniProtKB-UniRule"/>
</dbReference>
<dbReference type="EC" id="3.4.21.53" evidence="11"/>
<gene>
    <name evidence="20" type="primary">LOC103647953</name>
</gene>
<dbReference type="SMART" id="SM00382">
    <property type="entry name" value="AAA"/>
    <property type="match status" value="1"/>
</dbReference>
<name>A0A804MU90_MAIZE</name>
<comment type="function">
    <text evidence="10 11">ATP-dependent serine protease that mediates the selective degradation of misfolded, unassembled or oxidatively damaged polypeptides as well as certain short-lived regulatory proteins in the mitochondrial matrix. May also have a chaperone function in the assembly of inner membrane protein complexes. Participates in the regulation of mitochondrial gene expression and in the maintenance of the integrity of the mitochondrial genome. Binds to mitochondrial DNA in a site-specific manner.</text>
</comment>
<evidence type="ECO:0007829" key="22">
    <source>
        <dbReference type="PeptideAtlas" id="A0A804MU90"/>
    </source>
</evidence>
<evidence type="ECO:0000256" key="9">
    <source>
        <dbReference type="ARBA" id="ARBA00050665"/>
    </source>
</evidence>
<reference evidence="20" key="2">
    <citation type="submission" date="2019-07" db="EMBL/GenBank/DDBJ databases">
        <authorList>
            <person name="Seetharam A."/>
            <person name="Woodhouse M."/>
            <person name="Cannon E."/>
        </authorList>
    </citation>
    <scope>NUCLEOTIDE SEQUENCE [LARGE SCALE GENOMIC DNA]</scope>
    <source>
        <strain evidence="20">cv. B73</strain>
    </source>
</reference>
<feature type="active site" evidence="11 13">
    <location>
        <position position="713"/>
    </location>
</feature>
<evidence type="ECO:0000256" key="14">
    <source>
        <dbReference type="PIRSR" id="PIRSR001174-2"/>
    </source>
</evidence>
<dbReference type="SUPFAM" id="SSF54211">
    <property type="entry name" value="Ribosomal protein S5 domain 2-like"/>
    <property type="match status" value="1"/>
</dbReference>
<dbReference type="PROSITE" id="PS51786">
    <property type="entry name" value="LON_PROTEOLYTIC"/>
    <property type="match status" value="1"/>
</dbReference>
<evidence type="ECO:0000256" key="16">
    <source>
        <dbReference type="RuleBase" id="RU000591"/>
    </source>
</evidence>
<dbReference type="InterPro" id="IPR003593">
    <property type="entry name" value="AAA+_ATPase"/>
</dbReference>
<dbReference type="PROSITE" id="PS51787">
    <property type="entry name" value="LON_N"/>
    <property type="match status" value="1"/>
</dbReference>
<dbReference type="InterPro" id="IPR027503">
    <property type="entry name" value="Lonm_euk"/>
</dbReference>
<dbReference type="Pfam" id="PF00004">
    <property type="entry name" value="AAA"/>
    <property type="match status" value="1"/>
</dbReference>
<keyword evidence="21" id="KW-1185">Reference proteome</keyword>
<dbReference type="Pfam" id="PF22667">
    <property type="entry name" value="Lon_lid"/>
    <property type="match status" value="1"/>
</dbReference>
<comment type="catalytic activity">
    <reaction evidence="9 11">
        <text>Hydrolysis of proteins in presence of ATP.</text>
        <dbReference type="EC" id="3.4.21.53"/>
    </reaction>
</comment>
<dbReference type="InterPro" id="IPR027065">
    <property type="entry name" value="Lon_Prtase"/>
</dbReference>
<feature type="domain" description="Lon N-terminal" evidence="19">
    <location>
        <begin position="1"/>
        <end position="106"/>
    </location>
</feature>
<dbReference type="Gene3D" id="3.30.230.10">
    <property type="match status" value="1"/>
</dbReference>
<evidence type="ECO:0000256" key="8">
    <source>
        <dbReference type="ARBA" id="ARBA00023128"/>
    </source>
</evidence>
<dbReference type="FunFam" id="1.20.58.1480:FF:000006">
    <property type="entry name" value="Lon protease homolog, mitochondrial"/>
    <property type="match status" value="1"/>
</dbReference>
<dbReference type="InterPro" id="IPR027417">
    <property type="entry name" value="P-loop_NTPase"/>
</dbReference>
<dbReference type="Gramene" id="Zm00001eb111810_T003">
    <property type="protein sequence ID" value="Zm00001eb111810_P003"/>
    <property type="gene ID" value="Zm00001eb111810"/>
</dbReference>
<comment type="similarity">
    <text evidence="11 12 15 16">Belongs to the peptidase S16 family.</text>
</comment>
<dbReference type="PANTHER" id="PTHR43718">
    <property type="entry name" value="LON PROTEASE"/>
    <property type="match status" value="1"/>
</dbReference>
<dbReference type="EnsemblPlants" id="Zm00001eb111810_T003">
    <property type="protein sequence ID" value="Zm00001eb111810_P003"/>
    <property type="gene ID" value="Zm00001eb111810"/>
</dbReference>
<evidence type="ECO:0000259" key="18">
    <source>
        <dbReference type="PROSITE" id="PS51786"/>
    </source>
</evidence>
<dbReference type="CDD" id="cd19500">
    <property type="entry name" value="RecA-like_Lon"/>
    <property type="match status" value="1"/>
</dbReference>
<dbReference type="PANTHER" id="PTHR43718:SF2">
    <property type="entry name" value="LON PROTEASE HOMOLOG, MITOCHONDRIAL"/>
    <property type="match status" value="1"/>
</dbReference>
<keyword evidence="8 11" id="KW-0496">Mitochondrion</keyword>
<feature type="domain" description="Lon proteolytic" evidence="18">
    <location>
        <begin position="580"/>
        <end position="764"/>
    </location>
</feature>
<evidence type="ECO:0000256" key="12">
    <source>
        <dbReference type="PIRNR" id="PIRNR001174"/>
    </source>
</evidence>
<evidence type="ECO:0000259" key="19">
    <source>
        <dbReference type="PROSITE" id="PS51787"/>
    </source>
</evidence>
<dbReference type="GO" id="GO:0034599">
    <property type="term" value="P:cellular response to oxidative stress"/>
    <property type="evidence" value="ECO:0007669"/>
    <property type="project" value="UniProtKB-UniRule"/>
</dbReference>
<evidence type="ECO:0000313" key="20">
    <source>
        <dbReference type="EnsemblPlants" id="Zm00001eb111810_P003"/>
    </source>
</evidence>
<proteinExistence type="evidence at protein level"/>
<dbReference type="InterPro" id="IPR004815">
    <property type="entry name" value="Lon_bac/euk-typ"/>
</dbReference>
<evidence type="ECO:0000256" key="2">
    <source>
        <dbReference type="ARBA" id="ARBA00022670"/>
    </source>
</evidence>
<dbReference type="InterPro" id="IPR008269">
    <property type="entry name" value="Lon_proteolytic"/>
</dbReference>
<dbReference type="Gene3D" id="1.10.8.60">
    <property type="match status" value="1"/>
</dbReference>
<dbReference type="AlphaFoldDB" id="A0A804MU90"/>
<evidence type="ECO:0000256" key="1">
    <source>
        <dbReference type="ARBA" id="ARBA00004305"/>
    </source>
</evidence>
<evidence type="ECO:0000256" key="5">
    <source>
        <dbReference type="ARBA" id="ARBA00022825"/>
    </source>
</evidence>
<evidence type="ECO:0000256" key="15">
    <source>
        <dbReference type="PROSITE-ProRule" id="PRU01122"/>
    </source>
</evidence>
<dbReference type="GO" id="GO:0070407">
    <property type="term" value="P:oxidation-dependent protein catabolic process"/>
    <property type="evidence" value="ECO:0007669"/>
    <property type="project" value="UniProtKB-UniRule"/>
</dbReference>
<protein>
    <recommendedName>
        <fullName evidence="11">Lon protease homolog, mitochondrial</fullName>
        <ecNumber evidence="11">3.4.21.53</ecNumber>
    </recommendedName>
</protein>
<dbReference type="InterPro" id="IPR003959">
    <property type="entry name" value="ATPase_AAA_core"/>
</dbReference>
<feature type="compositionally biased region" description="Basic and acidic residues" evidence="17">
    <location>
        <begin position="531"/>
        <end position="547"/>
    </location>
</feature>
<evidence type="ECO:0000256" key="6">
    <source>
        <dbReference type="ARBA" id="ARBA00022840"/>
    </source>
</evidence>
<evidence type="ECO:0000256" key="3">
    <source>
        <dbReference type="ARBA" id="ARBA00022741"/>
    </source>
</evidence>
<keyword evidence="5 11" id="KW-0720">Serine protease</keyword>
<dbReference type="InterPro" id="IPR020568">
    <property type="entry name" value="Ribosomal_Su5_D2-typ_SF"/>
</dbReference>
<dbReference type="FunFam" id="1.10.8.60:FF:000080">
    <property type="entry name" value="Lon protease homolog, mitochondrial"/>
    <property type="match status" value="1"/>
</dbReference>
<evidence type="ECO:0000256" key="11">
    <source>
        <dbReference type="HAMAP-Rule" id="MF_03120"/>
    </source>
</evidence>
<dbReference type="Gene3D" id="1.20.5.5270">
    <property type="match status" value="1"/>
</dbReference>
<feature type="binding site" evidence="11 14">
    <location>
        <begin position="261"/>
        <end position="268"/>
    </location>
    <ligand>
        <name>ATP</name>
        <dbReference type="ChEBI" id="CHEBI:30616"/>
    </ligand>
</feature>
<dbReference type="PRINTS" id="PR00830">
    <property type="entry name" value="ENDOLAPTASE"/>
</dbReference>
<organism evidence="20 21">
    <name type="scientific">Zea mays</name>
    <name type="common">Maize</name>
    <dbReference type="NCBI Taxonomy" id="4577"/>
    <lineage>
        <taxon>Eukaryota</taxon>
        <taxon>Viridiplantae</taxon>
        <taxon>Streptophyta</taxon>
        <taxon>Embryophyta</taxon>
        <taxon>Tracheophyta</taxon>
        <taxon>Spermatophyta</taxon>
        <taxon>Magnoliopsida</taxon>
        <taxon>Liliopsida</taxon>
        <taxon>Poales</taxon>
        <taxon>Poaceae</taxon>
        <taxon>PACMAD clade</taxon>
        <taxon>Panicoideae</taxon>
        <taxon>Andropogonodae</taxon>
        <taxon>Andropogoneae</taxon>
        <taxon>Tripsacinae</taxon>
        <taxon>Zea</taxon>
    </lineage>
</organism>
<evidence type="ECO:0000256" key="17">
    <source>
        <dbReference type="SAM" id="MobiDB-lite"/>
    </source>
</evidence>
<feature type="region of interest" description="Disordered" evidence="17">
    <location>
        <begin position="512"/>
        <end position="547"/>
    </location>
</feature>
<dbReference type="GO" id="GO:0005524">
    <property type="term" value="F:ATP binding"/>
    <property type="evidence" value="ECO:0007669"/>
    <property type="project" value="UniProtKB-UniRule"/>
</dbReference>
<sequence length="771" mass="85190">MQVEEDPLTVKVDHLKEKPYNKDDDVIKATSFEVISTLREVLRTSSLWKDHVQTYTQHIGDFNYQRLADFGAAISGANKLLCQEVLEELDVYKRLKFTLELVKKEMEISKLQQSIAKAIEEKISGDQRRYLLNEQLKAIKKELGLETDDKTALSAKFRERIESKKDRCPSHVLQVIEEELTKLQLLEASSSEFSVTRNYLDWLTVLPWGNYSDENFDVHRAQKILDEDHYGLSDVKERILEFIAVGKLRGTSQGKIICLSGPPGVGKTSIGRSIARALNRQFYRFSVGGLADVAEIKGHRRTYVGAMPGKMVQCLKSVGTANPLVLIDEIDKLGKGHSGDPASALLELLDPEQNVNFLDHYLDVPIDLSKVLFVCTANVIETIPNPLLDRMEIIAIAGYITDEKMHIARDYLEKNTRQACGIKPEQVEVTDAALLALIENYCREAGVRNLQKHIEKIYRKIALQLVRQGVSNEPDQESLGVTVNEESNSGDSITAKDEIVKDPAVEDASVANNVTNPASEEANEVNLTTEAPKEDSTSKKTDGVAEDAADKATEKVVVDSSNLGDFVGKPVFQAERIYEQTPVGVVMGLAWTAMGGSTLYIETTKVEEREGKGDLVLTGQLGDVMKESAQIAHTVGRTVLLEKEPDNHFFANSKVHLHVPAGSTPKDGPSAGCTMITSMLSLAMGKPVKKDLAMTGEVTLTGRILPIGGVKEKTIAARRSAIKTLIFPAANKRDFDELASNVKEGLEVHFVDTYSEIYDLAFQSDAGTEMI</sequence>
<dbReference type="SUPFAM" id="SSF52540">
    <property type="entry name" value="P-loop containing nucleoside triphosphate hydrolases"/>
    <property type="match status" value="1"/>
</dbReference>
<dbReference type="GO" id="GO:0005759">
    <property type="term" value="C:mitochondrial matrix"/>
    <property type="evidence" value="ECO:0007669"/>
    <property type="project" value="UniProtKB-SubCell"/>
</dbReference>
<dbReference type="Pfam" id="PF02190">
    <property type="entry name" value="LON_substr_bdg"/>
    <property type="match status" value="1"/>
</dbReference>
<evidence type="ECO:0000256" key="7">
    <source>
        <dbReference type="ARBA" id="ARBA00023125"/>
    </source>
</evidence>
<keyword evidence="2 11" id="KW-0645">Protease</keyword>
<keyword evidence="6 11" id="KW-0067">ATP-binding</keyword>
<dbReference type="GO" id="GO:0043565">
    <property type="term" value="F:sequence-specific DNA binding"/>
    <property type="evidence" value="ECO:0007669"/>
    <property type="project" value="UniProtKB-UniRule"/>
</dbReference>
<dbReference type="InterPro" id="IPR054594">
    <property type="entry name" value="Lon_lid"/>
</dbReference>
<dbReference type="Proteomes" id="UP000007305">
    <property type="component" value="Chromosome 2"/>
</dbReference>
<accession>A0A804MU90</accession>
<dbReference type="HAMAP" id="MF_03120">
    <property type="entry name" value="lonm_euk"/>
    <property type="match status" value="1"/>
</dbReference>
<dbReference type="Gene3D" id="1.20.58.1480">
    <property type="match status" value="1"/>
</dbReference>
<dbReference type="InterPro" id="IPR003111">
    <property type="entry name" value="Lon_prtase_N"/>
</dbReference>
<evidence type="ECO:0000256" key="4">
    <source>
        <dbReference type="ARBA" id="ARBA00022801"/>
    </source>
</evidence>
<evidence type="ECO:0000256" key="13">
    <source>
        <dbReference type="PIRSR" id="PIRSR001174-1"/>
    </source>
</evidence>
<evidence type="ECO:0000256" key="10">
    <source>
        <dbReference type="ARBA" id="ARBA00058071"/>
    </source>
</evidence>
<dbReference type="FunFam" id="1.20.5.5270:FF:000001">
    <property type="entry name" value="Lon protease homolog, mitochondrial"/>
    <property type="match status" value="1"/>
</dbReference>
<dbReference type="FunFam" id="3.30.230.10:FF:000015">
    <property type="entry name" value="Lon protease homolog, mitochondrial"/>
    <property type="match status" value="1"/>
</dbReference>